<keyword evidence="2" id="KW-0129">CBS domain</keyword>
<evidence type="ECO:0000256" key="1">
    <source>
        <dbReference type="ARBA" id="ARBA00022737"/>
    </source>
</evidence>
<accession>A0A505CZ35</accession>
<dbReference type="RefSeq" id="WP_119105475.1">
    <property type="nucleotide sequence ID" value="NZ_QXMJ01000320.1"/>
</dbReference>
<proteinExistence type="predicted"/>
<gene>
    <name evidence="5" type="ORF">FGD71_040080</name>
</gene>
<evidence type="ECO:0000256" key="3">
    <source>
        <dbReference type="SAM" id="MobiDB-lite"/>
    </source>
</evidence>
<dbReference type="OrthoDB" id="9789996at2"/>
<dbReference type="SUPFAM" id="SSF54631">
    <property type="entry name" value="CBS-domain pair"/>
    <property type="match status" value="1"/>
</dbReference>
<feature type="region of interest" description="Disordered" evidence="3">
    <location>
        <begin position="127"/>
        <end position="146"/>
    </location>
</feature>
<dbReference type="EMBL" id="VCHX02000320">
    <property type="protein sequence ID" value="TPQ16804.1"/>
    <property type="molecule type" value="Genomic_DNA"/>
</dbReference>
<dbReference type="PANTHER" id="PTHR48108:SF34">
    <property type="entry name" value="CBS DOMAIN-CONTAINING PROTEIN YHCV"/>
    <property type="match status" value="1"/>
</dbReference>
<evidence type="ECO:0000256" key="2">
    <source>
        <dbReference type="PROSITE-ProRule" id="PRU00703"/>
    </source>
</evidence>
<dbReference type="SMART" id="SM00116">
    <property type="entry name" value="CBS"/>
    <property type="match status" value="2"/>
</dbReference>
<evidence type="ECO:0000313" key="6">
    <source>
        <dbReference type="Proteomes" id="UP000317378"/>
    </source>
</evidence>
<name>A0A505CZ35_9ACTN</name>
<dbReference type="Gene3D" id="3.10.580.10">
    <property type="entry name" value="CBS-domain"/>
    <property type="match status" value="1"/>
</dbReference>
<protein>
    <submittedName>
        <fullName evidence="5">CBS domain-containing protein</fullName>
    </submittedName>
</protein>
<dbReference type="Pfam" id="PF00571">
    <property type="entry name" value="CBS"/>
    <property type="match status" value="2"/>
</dbReference>
<dbReference type="Proteomes" id="UP000317378">
    <property type="component" value="Unassembled WGS sequence"/>
</dbReference>
<dbReference type="PROSITE" id="PS51371">
    <property type="entry name" value="CBS"/>
    <property type="match status" value="2"/>
</dbReference>
<reference evidence="5 6" key="1">
    <citation type="submission" date="2019-06" db="EMBL/GenBank/DDBJ databases">
        <title>Streptomyces sporangiiformans sp. nov., a novel actinomycete isolated from soil in Mount Song.</title>
        <authorList>
            <person name="Han L."/>
        </authorList>
    </citation>
    <scope>NUCLEOTIDE SEQUENCE [LARGE SCALE GENOMIC DNA]</scope>
    <source>
        <strain evidence="5 6">NEAU-SSA 1</strain>
    </source>
</reference>
<dbReference type="InterPro" id="IPR051462">
    <property type="entry name" value="CBS_domain-containing"/>
</dbReference>
<dbReference type="InterPro" id="IPR046342">
    <property type="entry name" value="CBS_dom_sf"/>
</dbReference>
<dbReference type="InterPro" id="IPR000644">
    <property type="entry name" value="CBS_dom"/>
</dbReference>
<dbReference type="AlphaFoldDB" id="A0A505CZ35"/>
<feature type="domain" description="CBS" evidence="4">
    <location>
        <begin position="74"/>
        <end position="132"/>
    </location>
</feature>
<evidence type="ECO:0000259" key="4">
    <source>
        <dbReference type="PROSITE" id="PS51371"/>
    </source>
</evidence>
<organism evidence="5 6">
    <name type="scientific">Streptomyces sporangiiformans</name>
    <dbReference type="NCBI Taxonomy" id="2315329"/>
    <lineage>
        <taxon>Bacteria</taxon>
        <taxon>Bacillati</taxon>
        <taxon>Actinomycetota</taxon>
        <taxon>Actinomycetes</taxon>
        <taxon>Kitasatosporales</taxon>
        <taxon>Streptomycetaceae</taxon>
        <taxon>Streptomyces</taxon>
    </lineage>
</organism>
<feature type="domain" description="CBS" evidence="4">
    <location>
        <begin position="9"/>
        <end position="70"/>
    </location>
</feature>
<evidence type="ECO:0000313" key="5">
    <source>
        <dbReference type="EMBL" id="TPQ16804.1"/>
    </source>
</evidence>
<dbReference type="CDD" id="cd04622">
    <property type="entry name" value="CBS_pair_HRP1_like"/>
    <property type="match status" value="1"/>
</dbReference>
<sequence length="146" mass="15046">MVQLVYDVMTPGATTVEPGASVAEVARLMRDQDLGGVLVADGDRLLGLVTDRDIALRVVADAGDPRIIDVGSICTPDPVCVGPDEEASAAVALMRRHAVRRLPVVQDGRPVGMVSLGDLAANRDPNSALADISRAAPSPGRGPSAT</sequence>
<comment type="caution">
    <text evidence="5">The sequence shown here is derived from an EMBL/GenBank/DDBJ whole genome shotgun (WGS) entry which is preliminary data.</text>
</comment>
<keyword evidence="6" id="KW-1185">Reference proteome</keyword>
<dbReference type="PANTHER" id="PTHR48108">
    <property type="entry name" value="CBS DOMAIN-CONTAINING PROTEIN CBSX2, CHLOROPLASTIC"/>
    <property type="match status" value="1"/>
</dbReference>
<keyword evidence="1" id="KW-0677">Repeat</keyword>